<evidence type="ECO:0000313" key="3">
    <source>
        <dbReference type="EMBL" id="MDX8334909.1"/>
    </source>
</evidence>
<keyword evidence="4" id="KW-1185">Reference proteome</keyword>
<dbReference type="InterPro" id="IPR003615">
    <property type="entry name" value="HNH_nuc"/>
</dbReference>
<dbReference type="EMBL" id="JAVIKH010000001">
    <property type="protein sequence ID" value="MDX8334897.1"/>
    <property type="molecule type" value="Genomic_DNA"/>
</dbReference>
<dbReference type="InterPro" id="IPR043502">
    <property type="entry name" value="DNA/RNA_pol_sf"/>
</dbReference>
<dbReference type="CDD" id="cd01651">
    <property type="entry name" value="RT_G2_intron"/>
    <property type="match status" value="1"/>
</dbReference>
<dbReference type="InterPro" id="IPR000477">
    <property type="entry name" value="RT_dom"/>
</dbReference>
<dbReference type="NCBIfam" id="TIGR04416">
    <property type="entry name" value="group_II_RT_mat"/>
    <property type="match status" value="1"/>
</dbReference>
<reference evidence="3" key="2">
    <citation type="submission" date="2024-05" db="EMBL/GenBank/DDBJ databases">
        <authorList>
            <person name="Colorado M.A."/>
            <person name="Villamil L.M."/>
            <person name="Melo J.F."/>
            <person name="Rodriguez J.A."/>
            <person name="Ruiz R.Y."/>
        </authorList>
    </citation>
    <scope>NUCLEOTIDE SEQUENCE</scope>
    <source>
        <strain evidence="3">C33</strain>
    </source>
</reference>
<evidence type="ECO:0000313" key="4">
    <source>
        <dbReference type="Proteomes" id="UP001279681"/>
    </source>
</evidence>
<gene>
    <name evidence="3" type="primary">ltrA</name>
    <name evidence="2" type="ORF">RFV38_00020</name>
    <name evidence="3" type="ORF">RFV38_00090</name>
</gene>
<dbReference type="PANTHER" id="PTHR34047">
    <property type="entry name" value="NUCLEAR INTRON MATURASE 1, MITOCHONDRIAL-RELATED"/>
    <property type="match status" value="1"/>
</dbReference>
<feature type="domain" description="Reverse transcriptase" evidence="1">
    <location>
        <begin position="50"/>
        <end position="307"/>
    </location>
</feature>
<organism evidence="3 4">
    <name type="scientific">Candidatus Cetobacterium colombiensis</name>
    <dbReference type="NCBI Taxonomy" id="3073100"/>
    <lineage>
        <taxon>Bacteria</taxon>
        <taxon>Fusobacteriati</taxon>
        <taxon>Fusobacteriota</taxon>
        <taxon>Fusobacteriia</taxon>
        <taxon>Fusobacteriales</taxon>
        <taxon>Fusobacteriaceae</taxon>
        <taxon>Cetobacterium</taxon>
    </lineage>
</organism>
<dbReference type="CDD" id="cd00085">
    <property type="entry name" value="HNHc"/>
    <property type="match status" value="1"/>
</dbReference>
<dbReference type="SUPFAM" id="SSF56672">
    <property type="entry name" value="DNA/RNA polymerases"/>
    <property type="match status" value="1"/>
</dbReference>
<dbReference type="Proteomes" id="UP001279681">
    <property type="component" value="Unassembled WGS sequence"/>
</dbReference>
<dbReference type="GO" id="GO:0003964">
    <property type="term" value="F:RNA-directed DNA polymerase activity"/>
    <property type="evidence" value="ECO:0007669"/>
    <property type="project" value="UniProtKB-KW"/>
</dbReference>
<dbReference type="RefSeq" id="WP_320312312.1">
    <property type="nucleotide sequence ID" value="NZ_JAVIKH010000001.1"/>
</dbReference>
<comment type="caution">
    <text evidence="3">The sequence shown here is derived from an EMBL/GenBank/DDBJ whole genome shotgun (WGS) entry which is preliminary data.</text>
</comment>
<dbReference type="Pfam" id="PF00078">
    <property type="entry name" value="RVT_1"/>
    <property type="match status" value="1"/>
</dbReference>
<accession>A0ABU4W6P9</accession>
<dbReference type="EMBL" id="JAVIKH010000001">
    <property type="protein sequence ID" value="MDX8334909.1"/>
    <property type="molecule type" value="Genomic_DNA"/>
</dbReference>
<keyword evidence="3" id="KW-0548">Nucleotidyltransferase</keyword>
<dbReference type="EC" id="2.7.7.49" evidence="3"/>
<name>A0ABU4W6P9_9FUSO</name>
<dbReference type="InterPro" id="IPR051083">
    <property type="entry name" value="GrpII_Intron_Splice-Mob/Def"/>
</dbReference>
<reference evidence="4" key="1">
    <citation type="submission" date="2023-07" db="EMBL/GenBank/DDBJ databases">
        <authorList>
            <person name="Colorado M.A."/>
            <person name="Villamil L.M."/>
            <person name="Melo J.F."/>
            <person name="Rodriguez J.A."/>
            <person name="Ruiz R.Y."/>
        </authorList>
    </citation>
    <scope>NUCLEOTIDE SEQUENCE [LARGE SCALE GENOMIC DNA]</scope>
    <source>
        <strain evidence="2 4">C33</strain>
    </source>
</reference>
<sequence length="541" mass="63119">MKLIDKIICEKNIAIAISNLKKNKGSKTPGIDGNTILDIIENKEQIIQKIKVELGVGLYKPSLIKRTEIPKGNGKTRPLGIPTIYDRVVQQSIKQILEPILDKKFHANSFGFRPNRSAENAIALNNNLINRGNLYFVVDIDIKSFFDNINHNKLIKQLYKIGIKEAKILKLIKVMLKSNVLLPDGSIIKSIKGTPQGGVLSPLLANVVLNELDWWIHRQWSGIKTQHDYGAQNHKERALKKTKLIEVKLVRYADDFKLFCRSRKNAEIMFSLTKNFLKKRLKLEVSREKSKVINLKKKSSEFLGFRIKAVRNKKKRTARTWILEKRKHKILQKLKEQIKIIQKYKSKAQAIKYNAMILGIQNYYNIATMVNIDLGRIGYILTRILKNRLGKGNYKKDILYERRYSKYNYKVWNVNKITLFTLDACKFKVPKQYSKRKKTRIEIDRLYRYTELGDKNWEVLRAKVRYMYNSKCAVTNEYINGNNNFHIHHIIPQKNGGKDTLENLILLKPEVHRALHSKNAIEHYEGNQTYKMLLESLSKYI</sequence>
<protein>
    <submittedName>
        <fullName evidence="3">Group II intron reverse transcriptase/maturase</fullName>
        <ecNumber evidence="3">2.7.7.49</ecNumber>
    </submittedName>
</protein>
<dbReference type="Gene3D" id="1.10.30.50">
    <property type="match status" value="1"/>
</dbReference>
<dbReference type="Pfam" id="PF01844">
    <property type="entry name" value="HNH"/>
    <property type="match status" value="1"/>
</dbReference>
<dbReference type="PANTHER" id="PTHR34047:SF8">
    <property type="entry name" value="PROTEIN YKFC"/>
    <property type="match status" value="1"/>
</dbReference>
<dbReference type="InterPro" id="IPR030931">
    <property type="entry name" value="Group_II_RT_mat"/>
</dbReference>
<evidence type="ECO:0000259" key="1">
    <source>
        <dbReference type="PROSITE" id="PS50878"/>
    </source>
</evidence>
<keyword evidence="3" id="KW-0695">RNA-directed DNA polymerase</keyword>
<dbReference type="SMART" id="SM00507">
    <property type="entry name" value="HNHc"/>
    <property type="match status" value="1"/>
</dbReference>
<dbReference type="PROSITE" id="PS50878">
    <property type="entry name" value="RT_POL"/>
    <property type="match status" value="1"/>
</dbReference>
<dbReference type="InterPro" id="IPR002711">
    <property type="entry name" value="HNH"/>
</dbReference>
<keyword evidence="3" id="KW-0808">Transferase</keyword>
<proteinExistence type="predicted"/>
<evidence type="ECO:0000313" key="2">
    <source>
        <dbReference type="EMBL" id="MDX8334897.1"/>
    </source>
</evidence>